<dbReference type="AlphaFoldDB" id="A0A6C0EZ43"/>
<protein>
    <submittedName>
        <fullName evidence="2">Uncharacterized protein</fullName>
    </submittedName>
</protein>
<keyword evidence="1" id="KW-0472">Membrane</keyword>
<feature type="transmembrane region" description="Helical" evidence="1">
    <location>
        <begin position="29"/>
        <end position="48"/>
    </location>
</feature>
<keyword evidence="1" id="KW-1133">Transmembrane helix</keyword>
<feature type="transmembrane region" description="Helical" evidence="1">
    <location>
        <begin position="60"/>
        <end position="78"/>
    </location>
</feature>
<name>A0A6C0EZ43_9ZZZZ</name>
<dbReference type="EMBL" id="MN738981">
    <property type="protein sequence ID" value="QHT33951.1"/>
    <property type="molecule type" value="Genomic_DNA"/>
</dbReference>
<evidence type="ECO:0000256" key="1">
    <source>
        <dbReference type="SAM" id="Phobius"/>
    </source>
</evidence>
<accession>A0A6C0EZ43</accession>
<evidence type="ECO:0000313" key="2">
    <source>
        <dbReference type="EMBL" id="QHT33951.1"/>
    </source>
</evidence>
<keyword evidence="1" id="KW-0812">Transmembrane</keyword>
<organism evidence="2">
    <name type="scientific">viral metagenome</name>
    <dbReference type="NCBI Taxonomy" id="1070528"/>
    <lineage>
        <taxon>unclassified sequences</taxon>
        <taxon>metagenomes</taxon>
        <taxon>organismal metagenomes</taxon>
    </lineage>
</organism>
<proteinExistence type="predicted"/>
<sequence length="200" mass="22051">MSSSPSPSQSSPSAWKYSTDKMVAMYLRFVARIVIMGSALLFAAHLGGYNPAKYLTTNKVIGVIIILAVVASILYYVVDRNFYLSFLGWAVYPCGSLAEKVPLNADTSITVTVPPNVNVIYWASEPSKAEDQPIDNPWDAYANYDNSGVVRADSTGSAVLRFRSPSSYQVGLFNRTLTRHVHYRICKHPGMLSDVKTVMI</sequence>
<reference evidence="2" key="1">
    <citation type="journal article" date="2020" name="Nature">
        <title>Giant virus diversity and host interactions through global metagenomics.</title>
        <authorList>
            <person name="Schulz F."/>
            <person name="Roux S."/>
            <person name="Paez-Espino D."/>
            <person name="Jungbluth S."/>
            <person name="Walsh D.A."/>
            <person name="Denef V.J."/>
            <person name="McMahon K.D."/>
            <person name="Konstantinidis K.T."/>
            <person name="Eloe-Fadrosh E.A."/>
            <person name="Kyrpides N.C."/>
            <person name="Woyke T."/>
        </authorList>
    </citation>
    <scope>NUCLEOTIDE SEQUENCE</scope>
    <source>
        <strain evidence="2">GVMAG-M-3300009161-52</strain>
    </source>
</reference>